<evidence type="ECO:0000313" key="2">
    <source>
        <dbReference type="Proteomes" id="UP000054359"/>
    </source>
</evidence>
<dbReference type="EMBL" id="KK116466">
    <property type="protein sequence ID" value="KFM67849.1"/>
    <property type="molecule type" value="Genomic_DNA"/>
</dbReference>
<protein>
    <submittedName>
        <fullName evidence="1">Uncharacterized protein</fullName>
    </submittedName>
</protein>
<dbReference type="OrthoDB" id="6770629at2759"/>
<accession>A0A087TRW0</accession>
<proteinExistence type="predicted"/>
<evidence type="ECO:0000313" key="1">
    <source>
        <dbReference type="EMBL" id="KFM67849.1"/>
    </source>
</evidence>
<dbReference type="AlphaFoldDB" id="A0A087TRW0"/>
<dbReference type="Proteomes" id="UP000054359">
    <property type="component" value="Unassembled WGS sequence"/>
</dbReference>
<keyword evidence="2" id="KW-1185">Reference proteome</keyword>
<reference evidence="1 2" key="1">
    <citation type="submission" date="2013-11" db="EMBL/GenBank/DDBJ databases">
        <title>Genome sequencing of Stegodyphus mimosarum.</title>
        <authorList>
            <person name="Bechsgaard J."/>
        </authorList>
    </citation>
    <scope>NUCLEOTIDE SEQUENCE [LARGE SCALE GENOMIC DNA]</scope>
</reference>
<sequence>MGFIPNTNLIYKVNCSTGDYHGQTNSNIFDKWAAEKLIPNLSKDSIIVIHNAPYYSVQLNK</sequence>
<name>A0A087TRW0_STEMI</name>
<gene>
    <name evidence="1" type="ORF">X975_00649</name>
</gene>
<feature type="non-terminal residue" evidence="1">
    <location>
        <position position="61"/>
    </location>
</feature>
<organism evidence="1 2">
    <name type="scientific">Stegodyphus mimosarum</name>
    <name type="common">African social velvet spider</name>
    <dbReference type="NCBI Taxonomy" id="407821"/>
    <lineage>
        <taxon>Eukaryota</taxon>
        <taxon>Metazoa</taxon>
        <taxon>Ecdysozoa</taxon>
        <taxon>Arthropoda</taxon>
        <taxon>Chelicerata</taxon>
        <taxon>Arachnida</taxon>
        <taxon>Araneae</taxon>
        <taxon>Araneomorphae</taxon>
        <taxon>Entelegynae</taxon>
        <taxon>Eresoidea</taxon>
        <taxon>Eresidae</taxon>
        <taxon>Stegodyphus</taxon>
    </lineage>
</organism>